<reference evidence="6 7" key="1">
    <citation type="submission" date="2018-01" db="EMBL/GenBank/DDBJ databases">
        <title>Draft genome of the strawberry crown rot pathogen Phytophthora cactorum.</title>
        <authorList>
            <person name="Armitage A.D."/>
            <person name="Lysoe E."/>
            <person name="Nellist C.F."/>
            <person name="Harrison R.J."/>
            <person name="Brurberg M.B."/>
        </authorList>
    </citation>
    <scope>NUCLEOTIDE SEQUENCE [LARGE SCALE GENOMIC DNA]</scope>
    <source>
        <strain evidence="6 7">10300</strain>
    </source>
</reference>
<evidence type="ECO:0000313" key="7">
    <source>
        <dbReference type="Proteomes" id="UP000251314"/>
    </source>
</evidence>
<sequence>MARRGRQSGVSQPVERGNAVVKPHDLRSKFHLDARRGLSSLRLLIARLLLELGELPALERFHSDYTIV</sequence>
<name>A0A329R6N5_9STRA</name>
<dbReference type="Proteomes" id="UP000760860">
    <property type="component" value="Unassembled WGS sequence"/>
</dbReference>
<reference evidence="1" key="2">
    <citation type="submission" date="2018-10" db="EMBL/GenBank/DDBJ databases">
        <title>Effector identification in a new, highly contiguous assembly of the strawberry crown rot pathogen Phytophthora cactorum.</title>
        <authorList>
            <person name="Armitage A.D."/>
            <person name="Nellist C.F."/>
            <person name="Bates H."/>
            <person name="Vickerstaff R.J."/>
            <person name="Harrison R.J."/>
        </authorList>
    </citation>
    <scope>NUCLEOTIDE SEQUENCE</scope>
    <source>
        <strain evidence="1">15-7</strain>
        <strain evidence="2">4032</strain>
        <strain evidence="3">4040</strain>
        <strain evidence="4">P415</strain>
        <strain evidence="5">P421</strain>
    </source>
</reference>
<protein>
    <submittedName>
        <fullName evidence="6">Uncharacterized protein</fullName>
    </submittedName>
</protein>
<dbReference type="OrthoDB" id="143606at2759"/>
<dbReference type="EMBL" id="RCMG01001022">
    <property type="protein sequence ID" value="KAG2838822.1"/>
    <property type="molecule type" value="Genomic_DNA"/>
</dbReference>
<keyword evidence="7" id="KW-1185">Reference proteome</keyword>
<dbReference type="Proteomes" id="UP000697107">
    <property type="component" value="Unassembled WGS sequence"/>
</dbReference>
<dbReference type="Proteomes" id="UP000251314">
    <property type="component" value="Unassembled WGS sequence"/>
</dbReference>
<organism evidence="6 7">
    <name type="scientific">Phytophthora cactorum</name>
    <dbReference type="NCBI Taxonomy" id="29920"/>
    <lineage>
        <taxon>Eukaryota</taxon>
        <taxon>Sar</taxon>
        <taxon>Stramenopiles</taxon>
        <taxon>Oomycota</taxon>
        <taxon>Peronosporomycetes</taxon>
        <taxon>Peronosporales</taxon>
        <taxon>Peronosporaceae</taxon>
        <taxon>Phytophthora</taxon>
    </lineage>
</organism>
<evidence type="ECO:0000313" key="4">
    <source>
        <dbReference type="EMBL" id="KAG2960216.1"/>
    </source>
</evidence>
<dbReference type="AlphaFoldDB" id="A0A329R6N5"/>
<comment type="caution">
    <text evidence="6">The sequence shown here is derived from an EMBL/GenBank/DDBJ whole genome shotgun (WGS) entry which is preliminary data.</text>
</comment>
<dbReference type="EMBL" id="RCMV01002086">
    <property type="protein sequence ID" value="KAG3204716.1"/>
    <property type="molecule type" value="Genomic_DNA"/>
</dbReference>
<evidence type="ECO:0000313" key="2">
    <source>
        <dbReference type="EMBL" id="KAG2880438.1"/>
    </source>
</evidence>
<proteinExistence type="predicted"/>
<dbReference type="EMBL" id="MJFZ01002914">
    <property type="protein sequence ID" value="RAW20415.1"/>
    <property type="molecule type" value="Genomic_DNA"/>
</dbReference>
<dbReference type="Proteomes" id="UP000774804">
    <property type="component" value="Unassembled WGS sequence"/>
</dbReference>
<gene>
    <name evidence="6" type="ORF">PC110_g23143</name>
    <name evidence="1" type="ORF">PC113_g19594</name>
    <name evidence="2" type="ORF">PC115_g22504</name>
    <name evidence="3" type="ORF">PC117_g21713</name>
    <name evidence="4" type="ORF">PC118_g22633</name>
    <name evidence="5" type="ORF">PC129_g22442</name>
</gene>
<evidence type="ECO:0000313" key="5">
    <source>
        <dbReference type="EMBL" id="KAG3204716.1"/>
    </source>
</evidence>
<dbReference type="Proteomes" id="UP000736787">
    <property type="component" value="Unassembled WGS sequence"/>
</dbReference>
<accession>A0A329R6N5</accession>
<dbReference type="Proteomes" id="UP000735874">
    <property type="component" value="Unassembled WGS sequence"/>
</dbReference>
<dbReference type="EMBL" id="RCMI01001869">
    <property type="protein sequence ID" value="KAG2880438.1"/>
    <property type="molecule type" value="Genomic_DNA"/>
</dbReference>
<evidence type="ECO:0000313" key="1">
    <source>
        <dbReference type="EMBL" id="KAG2838822.1"/>
    </source>
</evidence>
<evidence type="ECO:0000313" key="3">
    <source>
        <dbReference type="EMBL" id="KAG2901518.1"/>
    </source>
</evidence>
<dbReference type="VEuPathDB" id="FungiDB:PC110_g23143"/>
<dbReference type="EMBL" id="RCML01001822">
    <property type="protein sequence ID" value="KAG2960216.1"/>
    <property type="molecule type" value="Genomic_DNA"/>
</dbReference>
<evidence type="ECO:0000313" key="6">
    <source>
        <dbReference type="EMBL" id="RAW20415.1"/>
    </source>
</evidence>
<dbReference type="EMBL" id="RCMK01001120">
    <property type="protein sequence ID" value="KAG2901518.1"/>
    <property type="molecule type" value="Genomic_DNA"/>
</dbReference>